<evidence type="ECO:0000313" key="2">
    <source>
        <dbReference type="Proteomes" id="UP000821845"/>
    </source>
</evidence>
<gene>
    <name evidence="1" type="ORF">HPB50_019132</name>
</gene>
<organism evidence="1 2">
    <name type="scientific">Hyalomma asiaticum</name>
    <name type="common">Tick</name>
    <dbReference type="NCBI Taxonomy" id="266040"/>
    <lineage>
        <taxon>Eukaryota</taxon>
        <taxon>Metazoa</taxon>
        <taxon>Ecdysozoa</taxon>
        <taxon>Arthropoda</taxon>
        <taxon>Chelicerata</taxon>
        <taxon>Arachnida</taxon>
        <taxon>Acari</taxon>
        <taxon>Parasitiformes</taxon>
        <taxon>Ixodida</taxon>
        <taxon>Ixodoidea</taxon>
        <taxon>Ixodidae</taxon>
        <taxon>Hyalomminae</taxon>
        <taxon>Hyalomma</taxon>
    </lineage>
</organism>
<keyword evidence="2" id="KW-1185">Reference proteome</keyword>
<reference evidence="1" key="1">
    <citation type="submission" date="2020-05" db="EMBL/GenBank/DDBJ databases">
        <title>Large-scale comparative analyses of tick genomes elucidate their genetic diversity and vector capacities.</title>
        <authorList>
            <person name="Jia N."/>
            <person name="Wang J."/>
            <person name="Shi W."/>
            <person name="Du L."/>
            <person name="Sun Y."/>
            <person name="Zhan W."/>
            <person name="Jiang J."/>
            <person name="Wang Q."/>
            <person name="Zhang B."/>
            <person name="Ji P."/>
            <person name="Sakyi L.B."/>
            <person name="Cui X."/>
            <person name="Yuan T."/>
            <person name="Jiang B."/>
            <person name="Yang W."/>
            <person name="Lam T.T.-Y."/>
            <person name="Chang Q."/>
            <person name="Ding S."/>
            <person name="Wang X."/>
            <person name="Zhu J."/>
            <person name="Ruan X."/>
            <person name="Zhao L."/>
            <person name="Wei J."/>
            <person name="Que T."/>
            <person name="Du C."/>
            <person name="Cheng J."/>
            <person name="Dai P."/>
            <person name="Han X."/>
            <person name="Huang E."/>
            <person name="Gao Y."/>
            <person name="Liu J."/>
            <person name="Shao H."/>
            <person name="Ye R."/>
            <person name="Li L."/>
            <person name="Wei W."/>
            <person name="Wang X."/>
            <person name="Wang C."/>
            <person name="Yang T."/>
            <person name="Huo Q."/>
            <person name="Li W."/>
            <person name="Guo W."/>
            <person name="Chen H."/>
            <person name="Zhou L."/>
            <person name="Ni X."/>
            <person name="Tian J."/>
            <person name="Zhou Y."/>
            <person name="Sheng Y."/>
            <person name="Liu T."/>
            <person name="Pan Y."/>
            <person name="Xia L."/>
            <person name="Li J."/>
            <person name="Zhao F."/>
            <person name="Cao W."/>
        </authorList>
    </citation>
    <scope>NUCLEOTIDE SEQUENCE</scope>
    <source>
        <strain evidence="1">Hyas-2018</strain>
    </source>
</reference>
<sequence length="627" mass="72672">MLLYSNAKQRIEELKKRPFHYGPHSEDDKDQENTSLWIVLYIATLLVVGIGLLWAVLIFVLAAFSHSQDAPTKVEQSIEIYRITDLTDPLAPPYHQPSWHKAHRMFVACVSFADSYRPETKYLVEWMVSMDMDFLNDTILAQVNPVEMMLDYSRAQDQWRKQKRDINDYIHLFTMYGAKPPLDEQLAWEILAYENQLEEMEKITLDFKEAMTDTAIYAVGDYTTPYVTSDDWATWFSKYTNGTYMASDIISYRSHVTEILVNLFKDESVGEDGLRYLVAWSFFRQLVQYTEPYLFLRGRNVNEACYEHVKKVMDLAIAIDHFQQEVPWLLIDEAKYMVSKIRSTFQKAIETSSWIGPNVREAAISKLKNITAYVGSPGRRRNPDFVDEIYKHYPDAPTDLLFPSWMEALSLSTRYIWSDQRTILYDESAVEAVYNYEYNDLRVTTAMMLRPFLYPYGPIALNYGGLGMVAAHEIMHAFDVLGIKAFKGLESQDINDFIKEYTKKALCLRRSHRSVLSASVQQQTLNEILDNENLADLVGTKIAYMAFDSLRRPYRSMTLAGLSMSAEQLFFVNHCVKWCAQYSVLARRYAPFRSRCIVPLMHMPEFSNAFGCAAGTPMNPRDKCTFW</sequence>
<accession>A0ACB7SGW9</accession>
<evidence type="ECO:0000313" key="1">
    <source>
        <dbReference type="EMBL" id="KAH6933940.1"/>
    </source>
</evidence>
<name>A0ACB7SGW9_HYAAI</name>
<dbReference type="Proteomes" id="UP000821845">
    <property type="component" value="Chromosome 4"/>
</dbReference>
<protein>
    <submittedName>
        <fullName evidence="1">Uncharacterized protein</fullName>
    </submittedName>
</protein>
<comment type="caution">
    <text evidence="1">The sequence shown here is derived from an EMBL/GenBank/DDBJ whole genome shotgun (WGS) entry which is preliminary data.</text>
</comment>
<dbReference type="EMBL" id="CM023484">
    <property type="protein sequence ID" value="KAH6933940.1"/>
    <property type="molecule type" value="Genomic_DNA"/>
</dbReference>
<proteinExistence type="predicted"/>